<accession>A0A919U4F1</accession>
<comment type="caution">
    <text evidence="2">The sequence shown here is derived from an EMBL/GenBank/DDBJ whole genome shotgun (WGS) entry which is preliminary data.</text>
</comment>
<sequence length="231" mass="24361">MQRMRPLVVVAALLTALAVPTQATAASPPIEPADVQASRAFMTEFGVAPEVQDRLLNKGLAGGLNDADVRGAKPVSVTNEARGGSAVTISTYADGSIGVVERELPRVVKPGGATTFSVTGCRVVGGSGWASYTNCKVHYRTTIFSYGFYANFTTTTSWDSISSVGSPFFTYAVGHNYESHQLRILKGVESASEPAHAELAIIYNVAAGIGGQVTKGVRLKVGGNQYWQENS</sequence>
<organism evidence="2 3">
    <name type="scientific">Cellulomonas chitinilytica</name>
    <dbReference type="NCBI Taxonomy" id="398759"/>
    <lineage>
        <taxon>Bacteria</taxon>
        <taxon>Bacillati</taxon>
        <taxon>Actinomycetota</taxon>
        <taxon>Actinomycetes</taxon>
        <taxon>Micrococcales</taxon>
        <taxon>Cellulomonadaceae</taxon>
        <taxon>Cellulomonas</taxon>
    </lineage>
</organism>
<dbReference type="AlphaFoldDB" id="A0A919U4F1"/>
<dbReference type="EMBL" id="BONK01000015">
    <property type="protein sequence ID" value="GIG23079.1"/>
    <property type="molecule type" value="Genomic_DNA"/>
</dbReference>
<evidence type="ECO:0000313" key="2">
    <source>
        <dbReference type="EMBL" id="GIG23079.1"/>
    </source>
</evidence>
<gene>
    <name evidence="2" type="ORF">Cch01nite_38030</name>
</gene>
<feature type="signal peptide" evidence="1">
    <location>
        <begin position="1"/>
        <end position="25"/>
    </location>
</feature>
<protein>
    <submittedName>
        <fullName evidence="2">Uncharacterized protein</fullName>
    </submittedName>
</protein>
<dbReference type="Proteomes" id="UP000632740">
    <property type="component" value="Unassembled WGS sequence"/>
</dbReference>
<keyword evidence="1" id="KW-0732">Signal</keyword>
<keyword evidence="3" id="KW-1185">Reference proteome</keyword>
<evidence type="ECO:0000256" key="1">
    <source>
        <dbReference type="SAM" id="SignalP"/>
    </source>
</evidence>
<proteinExistence type="predicted"/>
<feature type="chain" id="PRO_5037962547" evidence="1">
    <location>
        <begin position="26"/>
        <end position="231"/>
    </location>
</feature>
<name>A0A919U4F1_9CELL</name>
<reference evidence="2" key="1">
    <citation type="submission" date="2021-01" db="EMBL/GenBank/DDBJ databases">
        <title>Whole genome shotgun sequence of Cellulomonas chitinilytica NBRC 110799.</title>
        <authorList>
            <person name="Komaki H."/>
            <person name="Tamura T."/>
        </authorList>
    </citation>
    <scope>NUCLEOTIDE SEQUENCE</scope>
    <source>
        <strain evidence="2">NBRC 110799</strain>
    </source>
</reference>
<evidence type="ECO:0000313" key="3">
    <source>
        <dbReference type="Proteomes" id="UP000632740"/>
    </source>
</evidence>